<organism evidence="3 4">
    <name type="scientific">Haematococcus lacustris</name>
    <name type="common">Green alga</name>
    <name type="synonym">Haematococcus pluvialis</name>
    <dbReference type="NCBI Taxonomy" id="44745"/>
    <lineage>
        <taxon>Eukaryota</taxon>
        <taxon>Viridiplantae</taxon>
        <taxon>Chlorophyta</taxon>
        <taxon>core chlorophytes</taxon>
        <taxon>Chlorophyceae</taxon>
        <taxon>CS clade</taxon>
        <taxon>Chlamydomonadales</taxon>
        <taxon>Haematococcaceae</taxon>
        <taxon>Haematococcus</taxon>
    </lineage>
</organism>
<dbReference type="AlphaFoldDB" id="A0A699YWS6"/>
<keyword evidence="4" id="KW-1185">Reference proteome</keyword>
<dbReference type="PANTHER" id="PTHR43908">
    <property type="entry name" value="AT29763P-RELATED"/>
    <property type="match status" value="1"/>
</dbReference>
<name>A0A699YWS6_HAELA</name>
<feature type="domain" description="J" evidence="2">
    <location>
        <begin position="112"/>
        <end position="147"/>
    </location>
</feature>
<dbReference type="GO" id="GO:0071218">
    <property type="term" value="P:cellular response to misfolded protein"/>
    <property type="evidence" value="ECO:0007669"/>
    <property type="project" value="TreeGrafter"/>
</dbReference>
<dbReference type="SUPFAM" id="SSF46565">
    <property type="entry name" value="Chaperone J-domain"/>
    <property type="match status" value="1"/>
</dbReference>
<dbReference type="Proteomes" id="UP000485058">
    <property type="component" value="Unassembled WGS sequence"/>
</dbReference>
<dbReference type="CDD" id="cd06257">
    <property type="entry name" value="DnaJ"/>
    <property type="match status" value="1"/>
</dbReference>
<protein>
    <recommendedName>
        <fullName evidence="2">J domain-containing protein</fullName>
    </recommendedName>
</protein>
<dbReference type="PANTHER" id="PTHR43908:SF3">
    <property type="entry name" value="AT29763P-RELATED"/>
    <property type="match status" value="1"/>
</dbReference>
<gene>
    <name evidence="3" type="ORF">HaLaN_10785</name>
</gene>
<evidence type="ECO:0000313" key="3">
    <source>
        <dbReference type="EMBL" id="GFH14683.1"/>
    </source>
</evidence>
<dbReference type="GO" id="GO:0005789">
    <property type="term" value="C:endoplasmic reticulum membrane"/>
    <property type="evidence" value="ECO:0007669"/>
    <property type="project" value="TreeGrafter"/>
</dbReference>
<evidence type="ECO:0000313" key="4">
    <source>
        <dbReference type="Proteomes" id="UP000485058"/>
    </source>
</evidence>
<feature type="non-terminal residue" evidence="3">
    <location>
        <position position="1"/>
    </location>
</feature>
<dbReference type="Gene3D" id="1.10.287.110">
    <property type="entry name" value="DnaJ domain"/>
    <property type="match status" value="1"/>
</dbReference>
<sequence>MTNESALHEAEKCLSIARKALRDGDYAKAERFAQKAARLYPSSEVESVLIQIRLSARGSSQAQQEEAEPATPRMSSSHLRHRTTASHEASVPDPQSTPEERKLVSQILKAKDLYEILGITKEASDDDIKKAYRKVSCALLNPGKQHG</sequence>
<comment type="caution">
    <text evidence="3">The sequence shown here is derived from an EMBL/GenBank/DDBJ whole genome shotgun (WGS) entry which is preliminary data.</text>
</comment>
<evidence type="ECO:0000259" key="2">
    <source>
        <dbReference type="PROSITE" id="PS50076"/>
    </source>
</evidence>
<dbReference type="InterPro" id="IPR036869">
    <property type="entry name" value="J_dom_sf"/>
</dbReference>
<evidence type="ECO:0000256" key="1">
    <source>
        <dbReference type="SAM" id="MobiDB-lite"/>
    </source>
</evidence>
<dbReference type="InterPro" id="IPR051100">
    <property type="entry name" value="DnaJ_subfamily_B/C"/>
</dbReference>
<proteinExistence type="predicted"/>
<dbReference type="Pfam" id="PF00226">
    <property type="entry name" value="DnaJ"/>
    <property type="match status" value="1"/>
</dbReference>
<accession>A0A699YWS6</accession>
<reference evidence="3 4" key="1">
    <citation type="submission" date="2020-02" db="EMBL/GenBank/DDBJ databases">
        <title>Draft genome sequence of Haematococcus lacustris strain NIES-144.</title>
        <authorList>
            <person name="Morimoto D."/>
            <person name="Nakagawa S."/>
            <person name="Yoshida T."/>
            <person name="Sawayama S."/>
        </authorList>
    </citation>
    <scope>NUCLEOTIDE SEQUENCE [LARGE SCALE GENOMIC DNA]</scope>
    <source>
        <strain evidence="3 4">NIES-144</strain>
    </source>
</reference>
<dbReference type="PROSITE" id="PS50076">
    <property type="entry name" value="DNAJ_2"/>
    <property type="match status" value="1"/>
</dbReference>
<dbReference type="GO" id="GO:0030544">
    <property type="term" value="F:Hsp70 protein binding"/>
    <property type="evidence" value="ECO:0007669"/>
    <property type="project" value="TreeGrafter"/>
</dbReference>
<feature type="region of interest" description="Disordered" evidence="1">
    <location>
        <begin position="56"/>
        <end position="101"/>
    </location>
</feature>
<dbReference type="EMBL" id="BLLF01000754">
    <property type="protein sequence ID" value="GFH14683.1"/>
    <property type="molecule type" value="Genomic_DNA"/>
</dbReference>
<dbReference type="InterPro" id="IPR001623">
    <property type="entry name" value="DnaJ_domain"/>
</dbReference>
<feature type="non-terminal residue" evidence="3">
    <location>
        <position position="147"/>
    </location>
</feature>